<feature type="region of interest" description="Disordered" evidence="4">
    <location>
        <begin position="1"/>
        <end position="20"/>
    </location>
</feature>
<dbReference type="InterPro" id="IPR023213">
    <property type="entry name" value="CAT-like_dom_sf"/>
</dbReference>
<dbReference type="Pfam" id="PF00198">
    <property type="entry name" value="2-oxoacid_dh"/>
    <property type="match status" value="2"/>
</dbReference>
<sequence length="265" mass="29611">MGMHNEGDRVGPSSTRRRGTVDYMRIAGSRSNVHGLVEVDVTRAREAIRAVAEQTDEGISFTGFVVFCLGRAIEDHPEINAYRDWRGRVHVFDDVDVNVLVETTIHGEQLGVPHVVRATNRRSLRSIHDDIRTAQESSDPTELPRWGRLALRLPGIVRRQVWRLPQWFPNRWKGMAGTVAVTSIGMFGGGSGWAVTPTNYTVQLTVGGIDTKPRYIDGEVSPREILNLTVTFDHDVVDGAVATRFTQRLRELIEDAHGIPEPDDL</sequence>
<keyword evidence="2 6" id="KW-0808">Transferase</keyword>
<dbReference type="GO" id="GO:0016407">
    <property type="term" value="F:acetyltransferase activity"/>
    <property type="evidence" value="ECO:0007669"/>
    <property type="project" value="TreeGrafter"/>
</dbReference>
<dbReference type="InterPro" id="IPR001078">
    <property type="entry name" value="2-oxoacid_DH_actylTfrase"/>
</dbReference>
<gene>
    <name evidence="6" type="ORF">SAMN05444422_106270</name>
</gene>
<keyword evidence="7" id="KW-1185">Reference proteome</keyword>
<keyword evidence="3 6" id="KW-0012">Acyltransferase</keyword>
<dbReference type="SUPFAM" id="SSF52777">
    <property type="entry name" value="CoA-dependent acyltransferases"/>
    <property type="match status" value="1"/>
</dbReference>
<dbReference type="PANTHER" id="PTHR43178">
    <property type="entry name" value="DIHYDROLIPOAMIDE ACETYLTRANSFERASE COMPONENT OF PYRUVATE DEHYDROGENASE COMPLEX"/>
    <property type="match status" value="1"/>
</dbReference>
<feature type="domain" description="2-oxoacid dehydrogenase acyltransferase catalytic" evidence="5">
    <location>
        <begin position="177"/>
        <end position="256"/>
    </location>
</feature>
<feature type="domain" description="2-oxoacid dehydrogenase acyltransferase catalytic" evidence="5">
    <location>
        <begin position="10"/>
        <end position="136"/>
    </location>
</feature>
<evidence type="ECO:0000256" key="1">
    <source>
        <dbReference type="ARBA" id="ARBA00001938"/>
    </source>
</evidence>
<evidence type="ECO:0000256" key="4">
    <source>
        <dbReference type="SAM" id="MobiDB-lite"/>
    </source>
</evidence>
<dbReference type="GO" id="GO:0031405">
    <property type="term" value="F:lipoic acid binding"/>
    <property type="evidence" value="ECO:0007669"/>
    <property type="project" value="TreeGrafter"/>
</dbReference>
<protein>
    <submittedName>
        <fullName evidence="6">2-oxoacid dehydrogenases acyltransferase (Catalytic domain)</fullName>
    </submittedName>
</protein>
<accession>A0A1I1I100</accession>
<dbReference type="PANTHER" id="PTHR43178:SF5">
    <property type="entry name" value="LIPOAMIDE ACYLTRANSFERASE COMPONENT OF BRANCHED-CHAIN ALPHA-KETO ACID DEHYDROGENASE COMPLEX, MITOCHONDRIAL"/>
    <property type="match status" value="1"/>
</dbReference>
<dbReference type="AlphaFoldDB" id="A0A1I1I100"/>
<dbReference type="Proteomes" id="UP000199161">
    <property type="component" value="Unassembled WGS sequence"/>
</dbReference>
<proteinExistence type="predicted"/>
<name>A0A1I1I100_NATHA</name>
<dbReference type="Gene3D" id="3.30.559.10">
    <property type="entry name" value="Chloramphenicol acetyltransferase-like domain"/>
    <property type="match status" value="1"/>
</dbReference>
<dbReference type="InterPro" id="IPR050743">
    <property type="entry name" value="2-oxoacid_DH_E2_comp"/>
</dbReference>
<evidence type="ECO:0000313" key="7">
    <source>
        <dbReference type="Proteomes" id="UP000199161"/>
    </source>
</evidence>
<dbReference type="GO" id="GO:0005737">
    <property type="term" value="C:cytoplasm"/>
    <property type="evidence" value="ECO:0007669"/>
    <property type="project" value="TreeGrafter"/>
</dbReference>
<evidence type="ECO:0000256" key="2">
    <source>
        <dbReference type="ARBA" id="ARBA00022679"/>
    </source>
</evidence>
<evidence type="ECO:0000256" key="3">
    <source>
        <dbReference type="ARBA" id="ARBA00023315"/>
    </source>
</evidence>
<organism evidence="6 7">
    <name type="scientific">Natronobacterium haloterrestre</name>
    <name type="common">Halobiforma haloterrestris</name>
    <dbReference type="NCBI Taxonomy" id="148448"/>
    <lineage>
        <taxon>Archaea</taxon>
        <taxon>Methanobacteriati</taxon>
        <taxon>Methanobacteriota</taxon>
        <taxon>Stenosarchaea group</taxon>
        <taxon>Halobacteria</taxon>
        <taxon>Halobacteriales</taxon>
        <taxon>Natrialbaceae</taxon>
        <taxon>Natronobacterium</taxon>
    </lineage>
</organism>
<reference evidence="7" key="1">
    <citation type="submission" date="2016-10" db="EMBL/GenBank/DDBJ databases">
        <authorList>
            <person name="Varghese N."/>
            <person name="Submissions S."/>
        </authorList>
    </citation>
    <scope>NUCLEOTIDE SEQUENCE [LARGE SCALE GENOMIC DNA]</scope>
    <source>
        <strain evidence="7">DSM 13078</strain>
    </source>
</reference>
<comment type="cofactor">
    <cofactor evidence="1">
        <name>(R)-lipoate</name>
        <dbReference type="ChEBI" id="CHEBI:83088"/>
    </cofactor>
</comment>
<dbReference type="EMBL" id="FOKW01000006">
    <property type="protein sequence ID" value="SFC29836.1"/>
    <property type="molecule type" value="Genomic_DNA"/>
</dbReference>
<evidence type="ECO:0000259" key="5">
    <source>
        <dbReference type="Pfam" id="PF00198"/>
    </source>
</evidence>
<evidence type="ECO:0000313" key="6">
    <source>
        <dbReference type="EMBL" id="SFC29836.1"/>
    </source>
</evidence>